<proteinExistence type="predicted"/>
<reference evidence="2" key="1">
    <citation type="journal article" date="2019" name="Int. J. Syst. Evol. Microbiol.">
        <title>The Global Catalogue of Microorganisms (GCM) 10K type strain sequencing project: providing services to taxonomists for standard genome sequencing and annotation.</title>
        <authorList>
            <consortium name="The Broad Institute Genomics Platform"/>
            <consortium name="The Broad Institute Genome Sequencing Center for Infectious Disease"/>
            <person name="Wu L."/>
            <person name="Ma J."/>
        </authorList>
    </citation>
    <scope>NUCLEOTIDE SEQUENCE [LARGE SCALE GENOMIC DNA]</scope>
    <source>
        <strain evidence="2">CCM 7855</strain>
    </source>
</reference>
<keyword evidence="2" id="KW-1185">Reference proteome</keyword>
<evidence type="ECO:0008006" key="3">
    <source>
        <dbReference type="Google" id="ProtNLM"/>
    </source>
</evidence>
<evidence type="ECO:0000313" key="1">
    <source>
        <dbReference type="EMBL" id="GGF13065.1"/>
    </source>
</evidence>
<dbReference type="EMBL" id="BMCS01000001">
    <property type="protein sequence ID" value="GGF13065.1"/>
    <property type="molecule type" value="Genomic_DNA"/>
</dbReference>
<dbReference type="Proteomes" id="UP000632454">
    <property type="component" value="Unassembled WGS sequence"/>
</dbReference>
<organism evidence="1 2">
    <name type="scientific">Williamsia phyllosphaerae</name>
    <dbReference type="NCBI Taxonomy" id="885042"/>
    <lineage>
        <taxon>Bacteria</taxon>
        <taxon>Bacillati</taxon>
        <taxon>Actinomycetota</taxon>
        <taxon>Actinomycetes</taxon>
        <taxon>Mycobacteriales</taxon>
        <taxon>Nocardiaceae</taxon>
        <taxon>Williamsia</taxon>
    </lineage>
</organism>
<gene>
    <name evidence="1" type="ORF">GCM10007298_06250</name>
</gene>
<comment type="caution">
    <text evidence="1">The sequence shown here is derived from an EMBL/GenBank/DDBJ whole genome shotgun (WGS) entry which is preliminary data.</text>
</comment>
<evidence type="ECO:0000313" key="2">
    <source>
        <dbReference type="Proteomes" id="UP000632454"/>
    </source>
</evidence>
<accession>A0ABQ1U926</accession>
<name>A0ABQ1U926_9NOCA</name>
<dbReference type="RefSeq" id="WP_188486819.1">
    <property type="nucleotide sequence ID" value="NZ_BMCS01000001.1"/>
</dbReference>
<sequence length="93" mass="10260">MSYQATAPVDPASITVTTTEVVPPATVPGIEPLDINDLSEPQVFAYLHAINPHITRRMVRDAVLRKELRGVRRGNKHLFSRRIALAWMTGGVA</sequence>
<protein>
    <recommendedName>
        <fullName evidence="3">Helix-turn-helix DNA binding domain protein</fullName>
    </recommendedName>
</protein>